<feature type="compositionally biased region" description="Polar residues" evidence="6">
    <location>
        <begin position="757"/>
        <end position="767"/>
    </location>
</feature>
<dbReference type="InterPro" id="IPR036864">
    <property type="entry name" value="Zn2-C6_fun-type_DNA-bd_sf"/>
</dbReference>
<keyword evidence="2" id="KW-0479">Metal-binding</keyword>
<dbReference type="CDD" id="cd00067">
    <property type="entry name" value="GAL4"/>
    <property type="match status" value="1"/>
</dbReference>
<sequence>MQAATSPSTVQASPSSTPHPAVFPNGSTSSHVRASDTPKPRARLACHNCRRSKVRCGPNTGEIVRPCPQCAKSNKTCTWPDDVNLPTNGVKKIEPALPDASPEHRLSESRKRRKPPSSTFERPSAADGDIDNLHLQFTETVWDELYNIFRQHYATELPFLHEPTFLKDLKRTDTQRLPAHFAPLRLAFLALTLPFHHGIEHQIPLDSRRYARKCAEAAEAKINVCALSSPSIEIPQALLILRALIDAHGAKSFILLGSAIKTMQLLRCQFDEELVDKDLDDKMRSTTRQEPREDWLNERRFILEETRRRTFWSCFIIDRYVSYGDYKPRSIIMGDPSTLVQLPCSEDRFDLGLKTKTRMLRESDEDFLSRRQKYTQHLEEYQNSLEKHNHQGYPLDANVEWEDEDAQSPLVWLIKALDVFGDVMRADKENPWDESSVNELSFYKLDKKLDQLISKLPHGLKLTSSVRDVHIHRRRATPYVLLHLTLLMCKMALHREWLPSITFPKAHPTGPVDGPRWEELKEDSERWAPNFWKDSARTFFRATRDGFDLLKTCKERGALVETPLTVHVCYTVAWSSTSLLSKAHIKTLILLLVMWLAFFPNFDQDGLLCQGKDRPDEMVFDNFEHSFAILRHLQERMNMARAQGVRLRDAFRHHLDTRSGYTGDADSPTEVKIAHGLKKYLEMEKDHKEFGGEVTGTDPPIEELPDLRALLRVLNRDENPTDSHYNGMKNEVKSEHGNIVERAPALRSAPADPPTWASVNRDSSVANHMSPPQQHYQHGQQHQYPSVNQPSSFGATSDIQQHFAPVATHNYPTISKERVTSNTIDHHSSHAPQFAAANGVYPEASINEMLMSAYPNVNWPEHATMRTENGRDAQSFAGDFFSQTSDYSFYGQQQHSTPQFYGGA</sequence>
<evidence type="ECO:0000256" key="4">
    <source>
        <dbReference type="ARBA" id="ARBA00023163"/>
    </source>
</evidence>
<dbReference type="PROSITE" id="PS00463">
    <property type="entry name" value="ZN2_CY6_FUNGAL_1"/>
    <property type="match status" value="1"/>
</dbReference>
<dbReference type="Pfam" id="PF00172">
    <property type="entry name" value="Zn_clus"/>
    <property type="match status" value="1"/>
</dbReference>
<evidence type="ECO:0000256" key="6">
    <source>
        <dbReference type="SAM" id="MobiDB-lite"/>
    </source>
</evidence>
<dbReference type="CDD" id="cd12148">
    <property type="entry name" value="fungal_TF_MHR"/>
    <property type="match status" value="1"/>
</dbReference>
<dbReference type="Proteomes" id="UP001521785">
    <property type="component" value="Unassembled WGS sequence"/>
</dbReference>
<dbReference type="InterPro" id="IPR001138">
    <property type="entry name" value="Zn2Cys6_DnaBD"/>
</dbReference>
<protein>
    <recommendedName>
        <fullName evidence="7">Zn(2)-C6 fungal-type domain-containing protein</fullName>
    </recommendedName>
</protein>
<feature type="region of interest" description="Disordered" evidence="6">
    <location>
        <begin position="1"/>
        <end position="44"/>
    </location>
</feature>
<name>A0ABR3RTL6_9PLEO</name>
<proteinExistence type="predicted"/>
<organism evidence="8 9">
    <name type="scientific">Paraconiothyrium brasiliense</name>
    <dbReference type="NCBI Taxonomy" id="300254"/>
    <lineage>
        <taxon>Eukaryota</taxon>
        <taxon>Fungi</taxon>
        <taxon>Dikarya</taxon>
        <taxon>Ascomycota</taxon>
        <taxon>Pezizomycotina</taxon>
        <taxon>Dothideomycetes</taxon>
        <taxon>Pleosporomycetidae</taxon>
        <taxon>Pleosporales</taxon>
        <taxon>Massarineae</taxon>
        <taxon>Didymosphaeriaceae</taxon>
        <taxon>Paraconiothyrium</taxon>
    </lineage>
</organism>
<keyword evidence="5" id="KW-0539">Nucleus</keyword>
<feature type="compositionally biased region" description="Low complexity" evidence="6">
    <location>
        <begin position="771"/>
        <end position="785"/>
    </location>
</feature>
<evidence type="ECO:0000256" key="1">
    <source>
        <dbReference type="ARBA" id="ARBA00004123"/>
    </source>
</evidence>
<reference evidence="8 9" key="1">
    <citation type="submission" date="2024-02" db="EMBL/GenBank/DDBJ databases">
        <title>De novo assembly and annotation of 12 fungi associated with fruit tree decline syndrome in Ontario, Canada.</title>
        <authorList>
            <person name="Sulman M."/>
            <person name="Ellouze W."/>
            <person name="Ilyukhin E."/>
        </authorList>
    </citation>
    <scope>NUCLEOTIDE SEQUENCE [LARGE SCALE GENOMIC DNA]</scope>
    <source>
        <strain evidence="8 9">M42-189</strain>
    </source>
</reference>
<comment type="subcellular location">
    <subcellularLocation>
        <location evidence="1">Nucleus</location>
    </subcellularLocation>
</comment>
<feature type="region of interest" description="Disordered" evidence="6">
    <location>
        <begin position="81"/>
        <end position="127"/>
    </location>
</feature>
<feature type="domain" description="Zn(2)-C6 fungal-type" evidence="7">
    <location>
        <begin position="45"/>
        <end position="79"/>
    </location>
</feature>
<dbReference type="PANTHER" id="PTHR47338">
    <property type="entry name" value="ZN(II)2CYS6 TRANSCRIPTION FACTOR (EUROFUNG)-RELATED"/>
    <property type="match status" value="1"/>
</dbReference>
<comment type="caution">
    <text evidence="8">The sequence shown here is derived from an EMBL/GenBank/DDBJ whole genome shotgun (WGS) entry which is preliminary data.</text>
</comment>
<keyword evidence="9" id="KW-1185">Reference proteome</keyword>
<dbReference type="InterPro" id="IPR007219">
    <property type="entry name" value="XnlR_reg_dom"/>
</dbReference>
<dbReference type="EMBL" id="JAKJXO020000003">
    <property type="protein sequence ID" value="KAL1607789.1"/>
    <property type="molecule type" value="Genomic_DNA"/>
</dbReference>
<feature type="region of interest" description="Disordered" evidence="6">
    <location>
        <begin position="746"/>
        <end position="795"/>
    </location>
</feature>
<feature type="compositionally biased region" description="Polar residues" evidence="6">
    <location>
        <begin position="1"/>
        <end position="18"/>
    </location>
</feature>
<evidence type="ECO:0000259" key="7">
    <source>
        <dbReference type="PROSITE" id="PS50048"/>
    </source>
</evidence>
<accession>A0ABR3RTL6</accession>
<evidence type="ECO:0000256" key="3">
    <source>
        <dbReference type="ARBA" id="ARBA00023015"/>
    </source>
</evidence>
<dbReference type="Pfam" id="PF04082">
    <property type="entry name" value="Fungal_trans"/>
    <property type="match status" value="1"/>
</dbReference>
<dbReference type="PANTHER" id="PTHR47338:SF5">
    <property type="entry name" value="ZN(II)2CYS6 TRANSCRIPTION FACTOR (EUROFUNG)"/>
    <property type="match status" value="1"/>
</dbReference>
<keyword evidence="4" id="KW-0804">Transcription</keyword>
<dbReference type="SUPFAM" id="SSF57701">
    <property type="entry name" value="Zn2/Cys6 DNA-binding domain"/>
    <property type="match status" value="1"/>
</dbReference>
<dbReference type="Gene3D" id="4.10.240.10">
    <property type="entry name" value="Zn(2)-C6 fungal-type DNA-binding domain"/>
    <property type="match status" value="1"/>
</dbReference>
<gene>
    <name evidence="8" type="ORF">SLS60_002725</name>
</gene>
<dbReference type="SMART" id="SM00066">
    <property type="entry name" value="GAL4"/>
    <property type="match status" value="1"/>
</dbReference>
<dbReference type="SMART" id="SM00906">
    <property type="entry name" value="Fungal_trans"/>
    <property type="match status" value="1"/>
</dbReference>
<dbReference type="InterPro" id="IPR050815">
    <property type="entry name" value="TF_fung"/>
</dbReference>
<evidence type="ECO:0000256" key="2">
    <source>
        <dbReference type="ARBA" id="ARBA00022723"/>
    </source>
</evidence>
<evidence type="ECO:0000256" key="5">
    <source>
        <dbReference type="ARBA" id="ARBA00023242"/>
    </source>
</evidence>
<dbReference type="PROSITE" id="PS50048">
    <property type="entry name" value="ZN2_CY6_FUNGAL_2"/>
    <property type="match status" value="1"/>
</dbReference>
<feature type="compositionally biased region" description="Polar residues" evidence="6">
    <location>
        <begin position="786"/>
        <end position="795"/>
    </location>
</feature>
<evidence type="ECO:0000313" key="8">
    <source>
        <dbReference type="EMBL" id="KAL1607789.1"/>
    </source>
</evidence>
<evidence type="ECO:0000313" key="9">
    <source>
        <dbReference type="Proteomes" id="UP001521785"/>
    </source>
</evidence>
<keyword evidence="3" id="KW-0805">Transcription regulation</keyword>